<reference evidence="1" key="1">
    <citation type="submission" date="2022-03" db="EMBL/GenBank/DDBJ databases">
        <authorList>
            <person name="Sayadi A."/>
        </authorList>
    </citation>
    <scope>NUCLEOTIDE SEQUENCE</scope>
</reference>
<gene>
    <name evidence="1" type="ORF">ACAOBT_LOCUS30537</name>
</gene>
<dbReference type="OrthoDB" id="10030336at2759"/>
<dbReference type="Proteomes" id="UP001152888">
    <property type="component" value="Unassembled WGS sequence"/>
</dbReference>
<keyword evidence="2" id="KW-1185">Reference proteome</keyword>
<sequence>MPSKRQYDLVQNDEYDTRIPLHPEEAFHHGITFQAKLDVIMQLSRQVSSLIFCFCLRLLAVIKHCLLPKEKRSVRGASAFLGGIIILSLFVTGCTDPSLPPFAYSTEFRCKSQIIVVKNAVRNNLESWVIIPYKYKICRENCSKRIPECKSQIIVVRNAVRNNPESRVLPSGLPQGSTSATVYPKHLQPILNTRCAVTLTYRSFNFFNV</sequence>
<accession>A0A9P0MC46</accession>
<evidence type="ECO:0000313" key="2">
    <source>
        <dbReference type="Proteomes" id="UP001152888"/>
    </source>
</evidence>
<dbReference type="AlphaFoldDB" id="A0A9P0MC46"/>
<evidence type="ECO:0000313" key="1">
    <source>
        <dbReference type="EMBL" id="CAH2008969.1"/>
    </source>
</evidence>
<organism evidence="1 2">
    <name type="scientific">Acanthoscelides obtectus</name>
    <name type="common">Bean weevil</name>
    <name type="synonym">Bruchus obtectus</name>
    <dbReference type="NCBI Taxonomy" id="200917"/>
    <lineage>
        <taxon>Eukaryota</taxon>
        <taxon>Metazoa</taxon>
        <taxon>Ecdysozoa</taxon>
        <taxon>Arthropoda</taxon>
        <taxon>Hexapoda</taxon>
        <taxon>Insecta</taxon>
        <taxon>Pterygota</taxon>
        <taxon>Neoptera</taxon>
        <taxon>Endopterygota</taxon>
        <taxon>Coleoptera</taxon>
        <taxon>Polyphaga</taxon>
        <taxon>Cucujiformia</taxon>
        <taxon>Chrysomeloidea</taxon>
        <taxon>Chrysomelidae</taxon>
        <taxon>Bruchinae</taxon>
        <taxon>Bruchini</taxon>
        <taxon>Acanthoscelides</taxon>
    </lineage>
</organism>
<protein>
    <submittedName>
        <fullName evidence="1">Uncharacterized protein</fullName>
    </submittedName>
</protein>
<name>A0A9P0MC46_ACAOB</name>
<comment type="caution">
    <text evidence="1">The sequence shown here is derived from an EMBL/GenBank/DDBJ whole genome shotgun (WGS) entry which is preliminary data.</text>
</comment>
<proteinExistence type="predicted"/>
<dbReference type="EMBL" id="CAKOFQ010007843">
    <property type="protein sequence ID" value="CAH2008969.1"/>
    <property type="molecule type" value="Genomic_DNA"/>
</dbReference>